<dbReference type="Gene3D" id="2.40.440.10">
    <property type="entry name" value="L,D-transpeptidase catalytic domain-like"/>
    <property type="match status" value="1"/>
</dbReference>
<comment type="pathway">
    <text evidence="1 7">Cell wall biogenesis; peptidoglycan biosynthesis.</text>
</comment>
<feature type="active site" description="Nucleophile" evidence="7">
    <location>
        <position position="453"/>
    </location>
</feature>
<dbReference type="InterPro" id="IPR038063">
    <property type="entry name" value="Transpep_catalytic_dom"/>
</dbReference>
<dbReference type="GO" id="GO:0071555">
    <property type="term" value="P:cell wall organization"/>
    <property type="evidence" value="ECO:0007669"/>
    <property type="project" value="UniProtKB-UniRule"/>
</dbReference>
<dbReference type="InterPro" id="IPR005490">
    <property type="entry name" value="LD_TPept_cat_dom"/>
</dbReference>
<organism evidence="10 11">
    <name type="scientific">Paracoccus onubensis</name>
    <dbReference type="NCBI Taxonomy" id="1675788"/>
    <lineage>
        <taxon>Bacteria</taxon>
        <taxon>Pseudomonadati</taxon>
        <taxon>Pseudomonadota</taxon>
        <taxon>Alphaproteobacteria</taxon>
        <taxon>Rhodobacterales</taxon>
        <taxon>Paracoccaceae</taxon>
        <taxon>Paracoccus</taxon>
    </lineage>
</organism>
<evidence type="ECO:0000256" key="2">
    <source>
        <dbReference type="ARBA" id="ARBA00005992"/>
    </source>
</evidence>
<dbReference type="UniPathway" id="UPA00219"/>
<proteinExistence type="inferred from homology"/>
<dbReference type="Proteomes" id="UP000284202">
    <property type="component" value="Unassembled WGS sequence"/>
</dbReference>
<dbReference type="PROSITE" id="PS52029">
    <property type="entry name" value="LD_TPASE"/>
    <property type="match status" value="1"/>
</dbReference>
<evidence type="ECO:0000256" key="6">
    <source>
        <dbReference type="ARBA" id="ARBA00023316"/>
    </source>
</evidence>
<dbReference type="InterPro" id="IPR045380">
    <property type="entry name" value="LD_TPept_scaffold_dom"/>
</dbReference>
<dbReference type="GO" id="GO:0004180">
    <property type="term" value="F:carboxypeptidase activity"/>
    <property type="evidence" value="ECO:0007669"/>
    <property type="project" value="UniProtKB-ARBA"/>
</dbReference>
<evidence type="ECO:0000259" key="9">
    <source>
        <dbReference type="PROSITE" id="PS52029"/>
    </source>
</evidence>
<comment type="caution">
    <text evidence="10">The sequence shown here is derived from an EMBL/GenBank/DDBJ whole genome shotgun (WGS) entry which is preliminary data.</text>
</comment>
<evidence type="ECO:0000256" key="1">
    <source>
        <dbReference type="ARBA" id="ARBA00004752"/>
    </source>
</evidence>
<dbReference type="InterPro" id="IPR002477">
    <property type="entry name" value="Peptidoglycan-bd-like"/>
</dbReference>
<dbReference type="Pfam" id="PF03734">
    <property type="entry name" value="YkuD"/>
    <property type="match status" value="1"/>
</dbReference>
<evidence type="ECO:0000256" key="5">
    <source>
        <dbReference type="ARBA" id="ARBA00022984"/>
    </source>
</evidence>
<evidence type="ECO:0000313" key="10">
    <source>
        <dbReference type="EMBL" id="RJE83827.1"/>
    </source>
</evidence>
<dbReference type="GO" id="GO:0009252">
    <property type="term" value="P:peptidoglycan biosynthetic process"/>
    <property type="evidence" value="ECO:0007669"/>
    <property type="project" value="UniProtKB-UniPathway"/>
</dbReference>
<dbReference type="PANTHER" id="PTHR41533">
    <property type="entry name" value="L,D-TRANSPEPTIDASE HI_1667-RELATED"/>
    <property type="match status" value="1"/>
</dbReference>
<name>A0A418SSH3_9RHOB</name>
<gene>
    <name evidence="10" type="ORF">D3P04_14890</name>
</gene>
<dbReference type="EMBL" id="QZCG01000010">
    <property type="protein sequence ID" value="RJE83827.1"/>
    <property type="molecule type" value="Genomic_DNA"/>
</dbReference>
<keyword evidence="3" id="KW-0808">Transferase</keyword>
<evidence type="ECO:0000256" key="3">
    <source>
        <dbReference type="ARBA" id="ARBA00022679"/>
    </source>
</evidence>
<accession>A0A418SSH3</accession>
<keyword evidence="11" id="KW-1185">Reference proteome</keyword>
<dbReference type="OrthoDB" id="9778545at2"/>
<keyword evidence="5 7" id="KW-0573">Peptidoglycan synthesis</keyword>
<keyword evidence="8" id="KW-0732">Signal</keyword>
<dbReference type="GO" id="GO:0016740">
    <property type="term" value="F:transferase activity"/>
    <property type="evidence" value="ECO:0007669"/>
    <property type="project" value="UniProtKB-KW"/>
</dbReference>
<dbReference type="Gene3D" id="1.10.101.10">
    <property type="entry name" value="PGBD-like superfamily/PGBD"/>
    <property type="match status" value="1"/>
</dbReference>
<feature type="chain" id="PRO_5019063978" evidence="8">
    <location>
        <begin position="25"/>
        <end position="539"/>
    </location>
</feature>
<dbReference type="SUPFAM" id="SSF47090">
    <property type="entry name" value="PGBD-like"/>
    <property type="match status" value="1"/>
</dbReference>
<keyword evidence="6 7" id="KW-0961">Cell wall biogenesis/degradation</keyword>
<evidence type="ECO:0000256" key="4">
    <source>
        <dbReference type="ARBA" id="ARBA00022960"/>
    </source>
</evidence>
<dbReference type="GO" id="GO:0008360">
    <property type="term" value="P:regulation of cell shape"/>
    <property type="evidence" value="ECO:0007669"/>
    <property type="project" value="UniProtKB-UniRule"/>
</dbReference>
<dbReference type="PANTHER" id="PTHR41533:SF2">
    <property type="entry name" value="BLR7131 PROTEIN"/>
    <property type="match status" value="1"/>
</dbReference>
<feature type="active site" description="Proton donor/acceptor" evidence="7">
    <location>
        <position position="434"/>
    </location>
</feature>
<dbReference type="Pfam" id="PF01471">
    <property type="entry name" value="PG_binding_1"/>
    <property type="match status" value="1"/>
</dbReference>
<evidence type="ECO:0000313" key="11">
    <source>
        <dbReference type="Proteomes" id="UP000284202"/>
    </source>
</evidence>
<feature type="domain" description="L,D-TPase catalytic" evidence="9">
    <location>
        <begin position="302"/>
        <end position="478"/>
    </location>
</feature>
<dbReference type="CDD" id="cd16913">
    <property type="entry name" value="YkuD_like"/>
    <property type="match status" value="1"/>
</dbReference>
<evidence type="ECO:0000256" key="8">
    <source>
        <dbReference type="SAM" id="SignalP"/>
    </source>
</evidence>
<dbReference type="SUPFAM" id="SSF141523">
    <property type="entry name" value="L,D-transpeptidase catalytic domain-like"/>
    <property type="match status" value="1"/>
</dbReference>
<dbReference type="InterPro" id="IPR052905">
    <property type="entry name" value="LD-transpeptidase_YkuD-like"/>
</dbReference>
<sequence length="539" mass="59775">MRRSGFSVLLAAAMIMSGTQVATAQSSVMQSGGTTVAVSPRLHFSPDEMALAEAVASHPALAAFYGGNGLKPIFTGPEGEVRRQALRDAIETMPSHGIPTSRYHPDSLGSAGQDFTSEMVYARTLARMIQDLTGGVIDPARSVPGIHREVRRPAVAQLIAEFAASDNPANYLVKLGPQHEPYEQLQAALHETQAMSVPADLPKAPEAVWRLGMSDEGVALLRARLASIGLEAERVTDPRLYDEALSAEVARYQEAVGLNPDGVAGPNTIRQLNSDGMNARTRAIIVALERMRWMTGEALDDRMVWVNIPEYKARIFEKGHEVFQTRVVVGKAETEMQTPEFSDQMEYLVVNPRWNVPRSITIKEYLPQLKANRYAVSHIDIVDGNGNVVPRDNIDFARYTASSFPYRMRQKPSDDNALGKVKFIFPNQWNIYLHDTPTKHLFANQSRAYSHGCIRIGDPFDLAYQLLSVQTENPQAVFERALNTGKETWLKLTPEVPVHLVYFTAFPDETGQIRLYKDVYGRDAVIWGLLEKAGLDLDA</sequence>
<dbReference type="AlphaFoldDB" id="A0A418SSH3"/>
<evidence type="ECO:0000256" key="7">
    <source>
        <dbReference type="PROSITE-ProRule" id="PRU01373"/>
    </source>
</evidence>
<reference evidence="11" key="1">
    <citation type="submission" date="2018-09" db="EMBL/GenBank/DDBJ databases">
        <title>Acidovorax cavernicola nov. sp. isolated from Gruta de las Maravillas (Aracena, Spain).</title>
        <authorList>
            <person name="Jurado V."/>
            <person name="Gutierrez-Patricio S."/>
            <person name="Gonzalez-Pimentel J.L."/>
            <person name="Miller A.Z."/>
            <person name="Laiz L."/>
            <person name="Saiz-Jimenez C."/>
        </authorList>
    </citation>
    <scope>NUCLEOTIDE SEQUENCE [LARGE SCALE GENOMIC DNA]</scope>
    <source>
        <strain evidence="11">1011MAR3C25</strain>
    </source>
</reference>
<feature type="signal peptide" evidence="8">
    <location>
        <begin position="1"/>
        <end position="24"/>
    </location>
</feature>
<dbReference type="InterPro" id="IPR036365">
    <property type="entry name" value="PGBD-like_sf"/>
</dbReference>
<dbReference type="Pfam" id="PF20142">
    <property type="entry name" value="Scaffold"/>
    <property type="match status" value="1"/>
</dbReference>
<protein>
    <submittedName>
        <fullName evidence="10">Peptidoglycan-binding protein</fullName>
    </submittedName>
</protein>
<keyword evidence="4 7" id="KW-0133">Cell shape</keyword>
<comment type="similarity">
    <text evidence="2">Belongs to the YkuD family.</text>
</comment>
<dbReference type="InterPro" id="IPR036366">
    <property type="entry name" value="PGBDSf"/>
</dbReference>